<keyword evidence="1" id="KW-0472">Membrane</keyword>
<dbReference type="Proteomes" id="UP000184452">
    <property type="component" value="Unassembled WGS sequence"/>
</dbReference>
<dbReference type="RefSeq" id="WP_073375689.1">
    <property type="nucleotide sequence ID" value="NZ_FQZK01000002.1"/>
</dbReference>
<dbReference type="EMBL" id="FQZK01000002">
    <property type="protein sequence ID" value="SHI79358.1"/>
    <property type="molecule type" value="Genomic_DNA"/>
</dbReference>
<feature type="transmembrane region" description="Helical" evidence="1">
    <location>
        <begin position="22"/>
        <end position="45"/>
    </location>
</feature>
<evidence type="ECO:0000313" key="3">
    <source>
        <dbReference type="Proteomes" id="UP000184452"/>
    </source>
</evidence>
<feature type="transmembrane region" description="Helical" evidence="1">
    <location>
        <begin position="51"/>
        <end position="69"/>
    </location>
</feature>
<keyword evidence="3" id="KW-1185">Reference proteome</keyword>
<gene>
    <name evidence="2" type="ORF">SAMN05421803_102112</name>
</gene>
<keyword evidence="1" id="KW-1133">Transmembrane helix</keyword>
<keyword evidence="1" id="KW-0812">Transmembrane</keyword>
<accession>A0A1M6E260</accession>
<reference evidence="2 3" key="1">
    <citation type="submission" date="2016-11" db="EMBL/GenBank/DDBJ databases">
        <authorList>
            <person name="Jaros S."/>
            <person name="Januszkiewicz K."/>
            <person name="Wedrychowicz H."/>
        </authorList>
    </citation>
    <scope>NUCLEOTIDE SEQUENCE [LARGE SCALE GENOMIC DNA]</scope>
    <source>
        <strain evidence="2 3">CGMCC 4.5723</strain>
    </source>
</reference>
<evidence type="ECO:0000313" key="2">
    <source>
        <dbReference type="EMBL" id="SHI79358.1"/>
    </source>
</evidence>
<name>A0A1M6E260_9ACTN</name>
<dbReference type="AlphaFoldDB" id="A0A1M6E260"/>
<proteinExistence type="predicted"/>
<sequence length="74" mass="7650">MTASPPARPPERPERPGSDGRISLRVAVIATLGALSGAVAGLLTWLAHDNAANAVLVGLGTVAAAYVFFQRIIR</sequence>
<evidence type="ECO:0000256" key="1">
    <source>
        <dbReference type="SAM" id="Phobius"/>
    </source>
</evidence>
<organism evidence="2 3">
    <name type="scientific">Nocardiopsis flavescens</name>
    <dbReference type="NCBI Taxonomy" id="758803"/>
    <lineage>
        <taxon>Bacteria</taxon>
        <taxon>Bacillati</taxon>
        <taxon>Actinomycetota</taxon>
        <taxon>Actinomycetes</taxon>
        <taxon>Streptosporangiales</taxon>
        <taxon>Nocardiopsidaceae</taxon>
        <taxon>Nocardiopsis</taxon>
    </lineage>
</organism>
<protein>
    <submittedName>
        <fullName evidence="2">Uncharacterized protein</fullName>
    </submittedName>
</protein>